<evidence type="ECO:0000256" key="3">
    <source>
        <dbReference type="ARBA" id="ARBA00022737"/>
    </source>
</evidence>
<feature type="repeat" description="TPR" evidence="4">
    <location>
        <begin position="44"/>
        <end position="77"/>
    </location>
</feature>
<dbReference type="GO" id="GO:0001965">
    <property type="term" value="F:G-protein alpha-subunit binding"/>
    <property type="evidence" value="ECO:0007669"/>
    <property type="project" value="TreeGrafter"/>
</dbReference>
<evidence type="ECO:0000256" key="4">
    <source>
        <dbReference type="PROSITE-ProRule" id="PRU00339"/>
    </source>
</evidence>
<dbReference type="SMART" id="SM00028">
    <property type="entry name" value="TPR"/>
    <property type="match status" value="4"/>
</dbReference>
<gene>
    <name evidence="5" type="ORF">SAMN05216225_104118</name>
</gene>
<feature type="repeat" description="TPR" evidence="4">
    <location>
        <begin position="126"/>
        <end position="159"/>
    </location>
</feature>
<dbReference type="PANTHER" id="PTHR45954">
    <property type="entry name" value="LD33695P"/>
    <property type="match status" value="1"/>
</dbReference>
<comment type="subcellular location">
    <subcellularLocation>
        <location evidence="1">Cytoplasm</location>
    </subcellularLocation>
</comment>
<dbReference type="PANTHER" id="PTHR45954:SF1">
    <property type="entry name" value="LD33695P"/>
    <property type="match status" value="1"/>
</dbReference>
<dbReference type="EMBL" id="FQVW01000041">
    <property type="protein sequence ID" value="SHG56233.1"/>
    <property type="molecule type" value="Genomic_DNA"/>
</dbReference>
<sequence>MRENTINKLQKAYDFFNQGLYKQAEILYLGVLDKLDKEDLELYKQALHGLGYVKIELDQYQEATEMFLQLLSLAEQEGNNEEKAIAYHQLGMAERKARNYERAMTYFDEEIAIYDTSSPDFHLGYAAAYYEYGTVFMLQDDLETAKEYLEKSVSHAERTDDLVLLGYAYRNLGDVYQAMDEGQKALVFYQSALESLHRGDSPQAAEDVKSRMVGVLQDLENGKSTLN</sequence>
<keyword evidence="2" id="KW-0963">Cytoplasm</keyword>
<dbReference type="STRING" id="930117.SAMN05216225_104118"/>
<dbReference type="Proteomes" id="UP000183988">
    <property type="component" value="Unassembled WGS sequence"/>
</dbReference>
<keyword evidence="6" id="KW-1185">Reference proteome</keyword>
<dbReference type="GO" id="GO:0005938">
    <property type="term" value="C:cell cortex"/>
    <property type="evidence" value="ECO:0007669"/>
    <property type="project" value="TreeGrafter"/>
</dbReference>
<organism evidence="5 6">
    <name type="scientific">Ornithinibacillus halophilus</name>
    <dbReference type="NCBI Taxonomy" id="930117"/>
    <lineage>
        <taxon>Bacteria</taxon>
        <taxon>Bacillati</taxon>
        <taxon>Bacillota</taxon>
        <taxon>Bacilli</taxon>
        <taxon>Bacillales</taxon>
        <taxon>Bacillaceae</taxon>
        <taxon>Ornithinibacillus</taxon>
    </lineage>
</organism>
<dbReference type="InterPro" id="IPR011990">
    <property type="entry name" value="TPR-like_helical_dom_sf"/>
</dbReference>
<dbReference type="AlphaFoldDB" id="A0A1M5KVQ3"/>
<accession>A0A1M5KVQ3</accession>
<dbReference type="GO" id="GO:0005092">
    <property type="term" value="F:GDP-dissociation inhibitor activity"/>
    <property type="evidence" value="ECO:0007669"/>
    <property type="project" value="TreeGrafter"/>
</dbReference>
<feature type="repeat" description="TPR" evidence="4">
    <location>
        <begin position="84"/>
        <end position="117"/>
    </location>
</feature>
<dbReference type="InterPro" id="IPR052386">
    <property type="entry name" value="GPSM"/>
</dbReference>
<dbReference type="OrthoDB" id="2083458at2"/>
<keyword evidence="3" id="KW-0677">Repeat</keyword>
<dbReference type="RefSeq" id="WP_072891483.1">
    <property type="nucleotide sequence ID" value="NZ_FQVW01000041.1"/>
</dbReference>
<dbReference type="Pfam" id="PF13424">
    <property type="entry name" value="TPR_12"/>
    <property type="match status" value="2"/>
</dbReference>
<dbReference type="Gene3D" id="1.25.40.10">
    <property type="entry name" value="Tetratricopeptide repeat domain"/>
    <property type="match status" value="1"/>
</dbReference>
<keyword evidence="4" id="KW-0802">TPR repeat</keyword>
<evidence type="ECO:0000313" key="6">
    <source>
        <dbReference type="Proteomes" id="UP000183988"/>
    </source>
</evidence>
<reference evidence="5 6" key="1">
    <citation type="submission" date="2016-11" db="EMBL/GenBank/DDBJ databases">
        <authorList>
            <person name="Jaros S."/>
            <person name="Januszkiewicz K."/>
            <person name="Wedrychowicz H."/>
        </authorList>
    </citation>
    <scope>NUCLEOTIDE SEQUENCE [LARGE SCALE GENOMIC DNA]</scope>
    <source>
        <strain evidence="5 6">IBRC-M 10683</strain>
    </source>
</reference>
<proteinExistence type="predicted"/>
<dbReference type="PROSITE" id="PS50005">
    <property type="entry name" value="TPR"/>
    <property type="match status" value="3"/>
</dbReference>
<dbReference type="SUPFAM" id="SSF48452">
    <property type="entry name" value="TPR-like"/>
    <property type="match status" value="2"/>
</dbReference>
<evidence type="ECO:0000256" key="1">
    <source>
        <dbReference type="ARBA" id="ARBA00004496"/>
    </source>
</evidence>
<dbReference type="InterPro" id="IPR019734">
    <property type="entry name" value="TPR_rpt"/>
</dbReference>
<evidence type="ECO:0000256" key="2">
    <source>
        <dbReference type="ARBA" id="ARBA00022490"/>
    </source>
</evidence>
<evidence type="ECO:0000313" key="5">
    <source>
        <dbReference type="EMBL" id="SHG56233.1"/>
    </source>
</evidence>
<protein>
    <submittedName>
        <fullName evidence="5">Tetratricopeptide repeat-containing protein</fullName>
    </submittedName>
</protein>
<name>A0A1M5KVQ3_9BACI</name>